<dbReference type="EMBL" id="CM043028">
    <property type="protein sequence ID" value="KAI4587754.1"/>
    <property type="molecule type" value="Genomic_DNA"/>
</dbReference>
<dbReference type="Proteomes" id="UP001057279">
    <property type="component" value="Linkage Group LG03"/>
</dbReference>
<evidence type="ECO:0000313" key="2">
    <source>
        <dbReference type="Proteomes" id="UP001057279"/>
    </source>
</evidence>
<sequence length="259" mass="27466">MHPSTAASEAPFTWPLALHPLCPDPGPRSFRELLGWARATMRGQITTGLVKENQPERIYKAPVETPGVSQALSHHVLADGDGASCRKNAAVDPAHPTCPSRSSEWVDVLCGHSSLCIHGKMKHPSLTIPHPLTPSPLPGGLIGGVGDSKTLPSPGALPRFSVKMEGPRAFRLAGKLPEALAVKLGELGSRGYREEEPRGGGETPTLPRPLGLPVIDAKETQKRAGPERLPALARSWQKRRSKTASVAKCQLGTAVPAST</sequence>
<keyword evidence="2" id="KW-1185">Reference proteome</keyword>
<protein>
    <submittedName>
        <fullName evidence="1">Uncharacterized protein</fullName>
    </submittedName>
</protein>
<reference evidence="1" key="1">
    <citation type="submission" date="2022-03" db="EMBL/GenBank/DDBJ databases">
        <title>Genomic analyses of argali, domestic sheep and their hybrids provide insights into chromosomal evolution, heterosis and genetic basis of agronomic traits.</title>
        <authorList>
            <person name="Li M."/>
        </authorList>
    </citation>
    <scope>NUCLEOTIDE SEQUENCE</scope>
    <source>
        <strain evidence="1">F1 hybrid</strain>
    </source>
</reference>
<gene>
    <name evidence="1" type="ORF">MJG53_005541</name>
</gene>
<proteinExistence type="predicted"/>
<accession>A0ACB9VDX9</accession>
<evidence type="ECO:0000313" key="1">
    <source>
        <dbReference type="EMBL" id="KAI4587754.1"/>
    </source>
</evidence>
<name>A0ACB9VDX9_9CETA</name>
<organism evidence="1 2">
    <name type="scientific">Ovis ammon polii x Ovis aries</name>
    <dbReference type="NCBI Taxonomy" id="2918886"/>
    <lineage>
        <taxon>Eukaryota</taxon>
        <taxon>Metazoa</taxon>
        <taxon>Chordata</taxon>
        <taxon>Craniata</taxon>
        <taxon>Vertebrata</taxon>
        <taxon>Euteleostomi</taxon>
        <taxon>Mammalia</taxon>
        <taxon>Eutheria</taxon>
        <taxon>Laurasiatheria</taxon>
        <taxon>Artiodactyla</taxon>
        <taxon>Ruminantia</taxon>
        <taxon>Pecora</taxon>
        <taxon>Bovidae</taxon>
        <taxon>Caprinae</taxon>
        <taxon>Ovis</taxon>
    </lineage>
</organism>
<comment type="caution">
    <text evidence="1">The sequence shown here is derived from an EMBL/GenBank/DDBJ whole genome shotgun (WGS) entry which is preliminary data.</text>
</comment>